<dbReference type="Proteomes" id="UP000463138">
    <property type="component" value="Unassembled WGS sequence"/>
</dbReference>
<name>A0A7V7KWK9_9GAMM</name>
<reference evidence="1 2" key="1">
    <citation type="submission" date="2018-07" db="EMBL/GenBank/DDBJ databases">
        <title>Pseudomonas laoshanensis sp. nov., isolated from soil.</title>
        <authorList>
            <person name="Sun J."/>
            <person name="Yu L."/>
            <person name="Wang M."/>
            <person name="Zhang C."/>
        </authorList>
    </citation>
    <scope>NUCLEOTIDE SEQUENCE [LARGE SCALE GENOMIC DNA]</scope>
    <source>
        <strain evidence="1 2">Y22</strain>
    </source>
</reference>
<dbReference type="AlphaFoldDB" id="A0A7V7KWK9"/>
<dbReference type="InterPro" id="IPR015946">
    <property type="entry name" value="KH_dom-like_a/b"/>
</dbReference>
<sequence>MSDDIVSVSLEQEEAYRFKVQFGSETPAILTDEPAPLGTAAGPSPVELLISAVASCLTDSLIFALNKFKQPSDGMRTEASGGLGRNADNRLRVAKVNVTLHLGHAQGEIERLERILDQFEQFCTVSQSVAQCLPVHLTVIDSEGVQLKQSVLGG</sequence>
<dbReference type="InterPro" id="IPR003718">
    <property type="entry name" value="OsmC/Ohr_fam"/>
</dbReference>
<dbReference type="RefSeq" id="WP_149332934.1">
    <property type="nucleotide sequence ID" value="NZ_QOVF01000003.1"/>
</dbReference>
<protein>
    <submittedName>
        <fullName evidence="1">OsmC family peroxiredoxin</fullName>
    </submittedName>
</protein>
<organism evidence="1 2">
    <name type="scientific">Halopseudomonas laoshanensis</name>
    <dbReference type="NCBI Taxonomy" id="2268758"/>
    <lineage>
        <taxon>Bacteria</taxon>
        <taxon>Pseudomonadati</taxon>
        <taxon>Pseudomonadota</taxon>
        <taxon>Gammaproteobacteria</taxon>
        <taxon>Pseudomonadales</taxon>
        <taxon>Pseudomonadaceae</taxon>
        <taxon>Halopseudomonas</taxon>
    </lineage>
</organism>
<evidence type="ECO:0000313" key="2">
    <source>
        <dbReference type="Proteomes" id="UP000463138"/>
    </source>
</evidence>
<dbReference type="InterPro" id="IPR036102">
    <property type="entry name" value="OsmC/Ohrsf"/>
</dbReference>
<dbReference type="Pfam" id="PF02566">
    <property type="entry name" value="OsmC"/>
    <property type="match status" value="1"/>
</dbReference>
<accession>A0A7V7KWK9</accession>
<keyword evidence="2" id="KW-1185">Reference proteome</keyword>
<proteinExistence type="predicted"/>
<dbReference type="OrthoDB" id="5297623at2"/>
<evidence type="ECO:0000313" key="1">
    <source>
        <dbReference type="EMBL" id="KAA0694093.1"/>
    </source>
</evidence>
<dbReference type="EMBL" id="QOVF01000003">
    <property type="protein sequence ID" value="KAA0694093.1"/>
    <property type="molecule type" value="Genomic_DNA"/>
</dbReference>
<gene>
    <name evidence="1" type="ORF">DT594_12335</name>
</gene>
<dbReference type="Gene3D" id="3.30.300.20">
    <property type="match status" value="1"/>
</dbReference>
<comment type="caution">
    <text evidence="1">The sequence shown here is derived from an EMBL/GenBank/DDBJ whole genome shotgun (WGS) entry which is preliminary data.</text>
</comment>
<dbReference type="SUPFAM" id="SSF82784">
    <property type="entry name" value="OsmC-like"/>
    <property type="match status" value="1"/>
</dbReference>